<feature type="domain" description="SusD-like N-terminal" evidence="8">
    <location>
        <begin position="115"/>
        <end position="229"/>
    </location>
</feature>
<evidence type="ECO:0000256" key="2">
    <source>
        <dbReference type="ARBA" id="ARBA00006275"/>
    </source>
</evidence>
<evidence type="ECO:0000259" key="7">
    <source>
        <dbReference type="Pfam" id="PF07980"/>
    </source>
</evidence>
<feature type="chain" id="PRO_5047314852" evidence="6">
    <location>
        <begin position="23"/>
        <end position="633"/>
    </location>
</feature>
<feature type="signal peptide" evidence="6">
    <location>
        <begin position="1"/>
        <end position="22"/>
    </location>
</feature>
<dbReference type="Gene3D" id="1.25.40.390">
    <property type="match status" value="1"/>
</dbReference>
<sequence>MRKNIQTWIVAALLLVSFPSCKKYLDVMPDNVATIDYAFRNRNEAENYLFTCYATMQRNLFYTWNDPAFTMGGEIIHPILQEGGGGDFGFRALRSGKNVMSVEFDLFNGSNGGVKLYQAIRRCNIFLDNVDKPIDLTPTEKARWTAEAKFLKAYYNYWLVRQYGPVPLIRKNLPLNASVEDVRVKREHVDTVFNYIVQLLDEAVPGLPPVITSAASESGRITKAAALSLKAEALTWQASPLFNGNPDYISFRTKEGQTLFPEKFDPGKWTRAAAACKEAVEAAHDAGIKLYDFVPPANLSNISDSTMKLLAFQGTVSHLFNDEVIWGANPVHADFQYYCVPKMTPESQANDIIFGSLCAPLAIAELFYTENGVPINEDKTWDYANRNTPRASDDAHKYYIHNGYQTAGLNLHREMRFYASLGFDGSNWFGNGTLDDENQQYIQGKMKQVSGAAMAIKTNATGYWIKKLVSYQSEFQRQSLPVAFAVPRIRLAAMYLLYAEALNEAGNQAEALVWINKVRERAGLKTVQESWSTYSSQPGKFNTKDGLRQIIHQERRIELAFESQVGWDMRRWKEMKDYFSSPIQGWSVYEESVAGYYRRRTIFMPVYSTKEYLWPISDNDLTVNPNLVQTPLW</sequence>
<organism evidence="9 10">
    <name type="scientific">Chitinophaga caseinilytica</name>
    <dbReference type="NCBI Taxonomy" id="2267521"/>
    <lineage>
        <taxon>Bacteria</taxon>
        <taxon>Pseudomonadati</taxon>
        <taxon>Bacteroidota</taxon>
        <taxon>Chitinophagia</taxon>
        <taxon>Chitinophagales</taxon>
        <taxon>Chitinophagaceae</taxon>
        <taxon>Chitinophaga</taxon>
    </lineage>
</organism>
<evidence type="ECO:0000256" key="6">
    <source>
        <dbReference type="SAM" id="SignalP"/>
    </source>
</evidence>
<evidence type="ECO:0000313" key="9">
    <source>
        <dbReference type="EMBL" id="WZN48641.1"/>
    </source>
</evidence>
<keyword evidence="10" id="KW-1185">Reference proteome</keyword>
<comment type="similarity">
    <text evidence="2">Belongs to the SusD family.</text>
</comment>
<evidence type="ECO:0000256" key="3">
    <source>
        <dbReference type="ARBA" id="ARBA00022729"/>
    </source>
</evidence>
<evidence type="ECO:0000259" key="8">
    <source>
        <dbReference type="Pfam" id="PF14322"/>
    </source>
</evidence>
<dbReference type="Proteomes" id="UP001449657">
    <property type="component" value="Chromosome"/>
</dbReference>
<gene>
    <name evidence="9" type="ORF">WJU22_10690</name>
</gene>
<keyword evidence="5" id="KW-0998">Cell outer membrane</keyword>
<protein>
    <submittedName>
        <fullName evidence="9">RagB/SusD family nutrient uptake outer membrane protein</fullName>
    </submittedName>
</protein>
<dbReference type="InterPro" id="IPR012944">
    <property type="entry name" value="SusD_RagB_dom"/>
</dbReference>
<evidence type="ECO:0000256" key="4">
    <source>
        <dbReference type="ARBA" id="ARBA00023136"/>
    </source>
</evidence>
<dbReference type="RefSeq" id="WP_341843229.1">
    <property type="nucleotide sequence ID" value="NZ_CP149792.1"/>
</dbReference>
<evidence type="ECO:0000256" key="5">
    <source>
        <dbReference type="ARBA" id="ARBA00023237"/>
    </source>
</evidence>
<accession>A0ABZ2ZD63</accession>
<comment type="subcellular location">
    <subcellularLocation>
        <location evidence="1">Cell outer membrane</location>
    </subcellularLocation>
</comment>
<proteinExistence type="inferred from homology"/>
<dbReference type="EMBL" id="CP150096">
    <property type="protein sequence ID" value="WZN48641.1"/>
    <property type="molecule type" value="Genomic_DNA"/>
</dbReference>
<dbReference type="InterPro" id="IPR033985">
    <property type="entry name" value="SusD-like_N"/>
</dbReference>
<evidence type="ECO:0000256" key="1">
    <source>
        <dbReference type="ARBA" id="ARBA00004442"/>
    </source>
</evidence>
<dbReference type="SUPFAM" id="SSF48452">
    <property type="entry name" value="TPR-like"/>
    <property type="match status" value="1"/>
</dbReference>
<name>A0ABZ2ZD63_9BACT</name>
<dbReference type="Pfam" id="PF07980">
    <property type="entry name" value="SusD_RagB"/>
    <property type="match status" value="1"/>
</dbReference>
<keyword evidence="3 6" id="KW-0732">Signal</keyword>
<keyword evidence="4" id="KW-0472">Membrane</keyword>
<feature type="domain" description="RagB/SusD" evidence="7">
    <location>
        <begin position="347"/>
        <end position="633"/>
    </location>
</feature>
<evidence type="ECO:0000313" key="10">
    <source>
        <dbReference type="Proteomes" id="UP001449657"/>
    </source>
</evidence>
<dbReference type="Pfam" id="PF14322">
    <property type="entry name" value="SusD-like_3"/>
    <property type="match status" value="1"/>
</dbReference>
<dbReference type="InterPro" id="IPR011990">
    <property type="entry name" value="TPR-like_helical_dom_sf"/>
</dbReference>
<reference evidence="9 10" key="1">
    <citation type="submission" date="2024-03" db="EMBL/GenBank/DDBJ databases">
        <title>Chitinophaga caseinilytica sp. nov., a casein hydrolysing bacterium isolated from forest soil.</title>
        <authorList>
            <person name="Lee D.S."/>
            <person name="Han D.M."/>
            <person name="Baek J.H."/>
            <person name="Choi D.G."/>
            <person name="Jeon J.H."/>
            <person name="Jeon C.O."/>
        </authorList>
    </citation>
    <scope>NUCLEOTIDE SEQUENCE [LARGE SCALE GENOMIC DNA]</scope>
    <source>
        <strain evidence="9 10">KACC 19118</strain>
    </source>
</reference>